<dbReference type="PROSITE" id="PS51195">
    <property type="entry name" value="Q_MOTIF"/>
    <property type="match status" value="1"/>
</dbReference>
<evidence type="ECO:0000259" key="11">
    <source>
        <dbReference type="PROSITE" id="PS51194"/>
    </source>
</evidence>
<keyword evidence="14" id="KW-1185">Reference proteome</keyword>
<dbReference type="Pfam" id="PF00271">
    <property type="entry name" value="Helicase_C"/>
    <property type="match status" value="1"/>
</dbReference>
<dbReference type="InterPro" id="IPR044742">
    <property type="entry name" value="DEAD/DEAH_RhlB"/>
</dbReference>
<dbReference type="GO" id="GO:0005524">
    <property type="term" value="F:ATP binding"/>
    <property type="evidence" value="ECO:0007669"/>
    <property type="project" value="UniProtKB-KW"/>
</dbReference>
<accession>A0A7R6SZ81</accession>
<dbReference type="GO" id="GO:0003724">
    <property type="term" value="F:RNA helicase activity"/>
    <property type="evidence" value="ECO:0007669"/>
    <property type="project" value="UniProtKB-EC"/>
</dbReference>
<dbReference type="InterPro" id="IPR000629">
    <property type="entry name" value="RNA-helicase_DEAD-box_CS"/>
</dbReference>
<sequence length="528" mass="60284">MERLEKFRQLGLSDNTLLALKKKGFEEPTEIQEKVIPILLHQDINVIGQAQTGTGKTAAFGLPLIEKLKGGSKNVQAIILTPTRELAIQVAEEINSLKGRKRLHIVPIYGGQSISEQIRKLKKGIDIVVGTPGRILDHLKRGTLKLDSIKYFILDEADEMLNMGFIDDIEEILNHAPVEKKMLLFSATMPDRILKLVEKYMGKYEIIRIKKKSQTTDLTHQIYFEVAERDKFEALCRIIDFEPEFYGLIFTRTKVEADRVANKLVDRGYDAECLHGDISQFQRERIIRKFKKRHINILVATDVAARGLDISDLTHVINYSIPQNPETYIHRIGRTGRAGKEGTAITFVTPGEYRNLIFIKKIAKADIKKEKLPGADKILENKITKLKADIEDTIGDNHLEHYLKIAEEMLEISSPEKVIAALLKIAYREDLDPESYKPITEPSIDTKGTTRLFIARGKEHGYDVHKLIELIQQHINIESRKIRGIKIFDNFSFVTLPFEDAEVLLHTIKKNKKGKRPIIDKAKEKTRS</sequence>
<dbReference type="SMART" id="SM00490">
    <property type="entry name" value="HELICc"/>
    <property type="match status" value="1"/>
</dbReference>
<dbReference type="InterPro" id="IPR012677">
    <property type="entry name" value="Nucleotide-bd_a/b_plait_sf"/>
</dbReference>
<dbReference type="InterPro" id="IPR014001">
    <property type="entry name" value="Helicase_ATP-bd"/>
</dbReference>
<dbReference type="CDD" id="cd00268">
    <property type="entry name" value="DEADc"/>
    <property type="match status" value="1"/>
</dbReference>
<dbReference type="InterPro" id="IPR014014">
    <property type="entry name" value="RNA_helicase_DEAD_Q_motif"/>
</dbReference>
<protein>
    <recommendedName>
        <fullName evidence="1">RNA helicase</fullName>
        <ecNumber evidence="1">3.6.4.13</ecNumber>
    </recommendedName>
</protein>
<dbReference type="InterPro" id="IPR011545">
    <property type="entry name" value="DEAD/DEAH_box_helicase_dom"/>
</dbReference>
<evidence type="ECO:0000256" key="4">
    <source>
        <dbReference type="ARBA" id="ARBA00022801"/>
    </source>
</evidence>
<dbReference type="Proteomes" id="UP000595564">
    <property type="component" value="Chromosome"/>
</dbReference>
<dbReference type="SUPFAM" id="SSF52540">
    <property type="entry name" value="P-loop containing nucleoside triphosphate hydrolases"/>
    <property type="match status" value="1"/>
</dbReference>
<dbReference type="EMBL" id="AP017470">
    <property type="protein sequence ID" value="BBB32550.1"/>
    <property type="molecule type" value="Genomic_DNA"/>
</dbReference>
<dbReference type="GO" id="GO:0003723">
    <property type="term" value="F:RNA binding"/>
    <property type="evidence" value="ECO:0007669"/>
    <property type="project" value="TreeGrafter"/>
</dbReference>
<dbReference type="CDD" id="cd18787">
    <property type="entry name" value="SF2_C_DEAD"/>
    <property type="match status" value="1"/>
</dbReference>
<feature type="domain" description="Helicase C-terminal" evidence="11">
    <location>
        <begin position="234"/>
        <end position="380"/>
    </location>
</feature>
<dbReference type="SMART" id="SM00487">
    <property type="entry name" value="DEXDc"/>
    <property type="match status" value="1"/>
</dbReference>
<dbReference type="PROSITE" id="PS51192">
    <property type="entry name" value="HELICASE_ATP_BIND_1"/>
    <property type="match status" value="1"/>
</dbReference>
<proteinExistence type="inferred from homology"/>
<keyword evidence="4 9" id="KW-0378">Hydrolase</keyword>
<dbReference type="Gene3D" id="3.30.70.330">
    <property type="match status" value="1"/>
</dbReference>
<dbReference type="Gene3D" id="3.40.50.300">
    <property type="entry name" value="P-loop containing nucleotide triphosphate hydrolases"/>
    <property type="match status" value="2"/>
</dbReference>
<keyword evidence="5 9" id="KW-0347">Helicase</keyword>
<evidence type="ECO:0000256" key="2">
    <source>
        <dbReference type="ARBA" id="ARBA00022490"/>
    </source>
</evidence>
<dbReference type="CDD" id="cd12252">
    <property type="entry name" value="RRM_DbpA"/>
    <property type="match status" value="1"/>
</dbReference>
<evidence type="ECO:0000259" key="12">
    <source>
        <dbReference type="PROSITE" id="PS51195"/>
    </source>
</evidence>
<evidence type="ECO:0000313" key="14">
    <source>
        <dbReference type="Proteomes" id="UP000595564"/>
    </source>
</evidence>
<evidence type="ECO:0000256" key="6">
    <source>
        <dbReference type="ARBA" id="ARBA00022840"/>
    </source>
</evidence>
<dbReference type="InterPro" id="IPR005580">
    <property type="entry name" value="DbpA/CsdA_RNA-bd_dom"/>
</dbReference>
<evidence type="ECO:0000256" key="9">
    <source>
        <dbReference type="RuleBase" id="RU000492"/>
    </source>
</evidence>
<dbReference type="PANTHER" id="PTHR47963">
    <property type="entry name" value="DEAD-BOX ATP-DEPENDENT RNA HELICASE 47, MITOCHONDRIAL"/>
    <property type="match status" value="1"/>
</dbReference>
<feature type="domain" description="DEAD-box RNA helicase Q" evidence="12">
    <location>
        <begin position="5"/>
        <end position="33"/>
    </location>
</feature>
<dbReference type="RefSeq" id="WP_201328905.1">
    <property type="nucleotide sequence ID" value="NZ_AP017470.1"/>
</dbReference>
<dbReference type="GO" id="GO:0016787">
    <property type="term" value="F:hydrolase activity"/>
    <property type="evidence" value="ECO:0007669"/>
    <property type="project" value="UniProtKB-KW"/>
</dbReference>
<evidence type="ECO:0000256" key="1">
    <source>
        <dbReference type="ARBA" id="ARBA00012552"/>
    </source>
</evidence>
<comment type="similarity">
    <text evidence="9">Belongs to the DEAD box helicase family.</text>
</comment>
<name>A0A7R6SZ81_9BACT</name>
<feature type="domain" description="Helicase ATP-binding" evidence="10">
    <location>
        <begin position="37"/>
        <end position="207"/>
    </location>
</feature>
<dbReference type="Pfam" id="PF25399">
    <property type="entry name" value="DeaD_dimer"/>
    <property type="match status" value="1"/>
</dbReference>
<dbReference type="InterPro" id="IPR057325">
    <property type="entry name" value="DeaD_dimer"/>
</dbReference>
<keyword evidence="2" id="KW-0963">Cytoplasm</keyword>
<dbReference type="PROSITE" id="PS00039">
    <property type="entry name" value="DEAD_ATP_HELICASE"/>
    <property type="match status" value="1"/>
</dbReference>
<evidence type="ECO:0000259" key="10">
    <source>
        <dbReference type="PROSITE" id="PS51192"/>
    </source>
</evidence>
<dbReference type="InterPro" id="IPR050547">
    <property type="entry name" value="DEAD_box_RNA_helicases"/>
</dbReference>
<dbReference type="InterPro" id="IPR001650">
    <property type="entry name" value="Helicase_C-like"/>
</dbReference>
<keyword evidence="6 9" id="KW-0067">ATP-binding</keyword>
<keyword evidence="3 9" id="KW-0547">Nucleotide-binding</keyword>
<dbReference type="PROSITE" id="PS51194">
    <property type="entry name" value="HELICASE_CTER"/>
    <property type="match status" value="1"/>
</dbReference>
<evidence type="ECO:0000256" key="8">
    <source>
        <dbReference type="PROSITE-ProRule" id="PRU00552"/>
    </source>
</evidence>
<keyword evidence="7" id="KW-0346">Stress response</keyword>
<evidence type="ECO:0000256" key="3">
    <source>
        <dbReference type="ARBA" id="ARBA00022741"/>
    </source>
</evidence>
<evidence type="ECO:0000256" key="5">
    <source>
        <dbReference type="ARBA" id="ARBA00022806"/>
    </source>
</evidence>
<evidence type="ECO:0000256" key="7">
    <source>
        <dbReference type="ARBA" id="ARBA00023016"/>
    </source>
</evidence>
<dbReference type="EC" id="3.6.4.13" evidence="1"/>
<dbReference type="Pfam" id="PF03880">
    <property type="entry name" value="DbpA"/>
    <property type="match status" value="1"/>
</dbReference>
<dbReference type="Pfam" id="PF00270">
    <property type="entry name" value="DEAD"/>
    <property type="match status" value="1"/>
</dbReference>
<gene>
    <name evidence="13" type="primary">deaD</name>
    <name evidence="13" type="ORF">TTHT_1010</name>
</gene>
<feature type="short sequence motif" description="Q motif" evidence="8">
    <location>
        <begin position="5"/>
        <end position="33"/>
    </location>
</feature>
<evidence type="ECO:0000313" key="13">
    <source>
        <dbReference type="EMBL" id="BBB32550.1"/>
    </source>
</evidence>
<dbReference type="PANTHER" id="PTHR47963:SF8">
    <property type="entry name" value="ATP-DEPENDENT RNA HELICASE DEAD"/>
    <property type="match status" value="1"/>
</dbReference>
<dbReference type="KEGG" id="thyd:TTHT_1010"/>
<dbReference type="InterPro" id="IPR027417">
    <property type="entry name" value="P-loop_NTPase"/>
</dbReference>
<dbReference type="AlphaFoldDB" id="A0A7R6SZ81"/>
<organism evidence="13 14">
    <name type="scientific">Thermotomaculum hydrothermale</name>
    <dbReference type="NCBI Taxonomy" id="981385"/>
    <lineage>
        <taxon>Bacteria</taxon>
        <taxon>Pseudomonadati</taxon>
        <taxon>Acidobacteriota</taxon>
        <taxon>Holophagae</taxon>
        <taxon>Thermotomaculales</taxon>
        <taxon>Thermotomaculaceae</taxon>
        <taxon>Thermotomaculum</taxon>
    </lineage>
</organism>
<reference evidence="13 14" key="1">
    <citation type="journal article" date="2012" name="Extremophiles">
        <title>Thermotomaculum hydrothermale gen. nov., sp. nov., a novel heterotrophic thermophile within the phylum Acidobacteria from a deep-sea hydrothermal vent chimney in the Southern Okinawa Trough.</title>
        <authorList>
            <person name="Izumi H."/>
            <person name="Nunoura T."/>
            <person name="Miyazaki M."/>
            <person name="Mino S."/>
            <person name="Toki T."/>
            <person name="Takai K."/>
            <person name="Sako Y."/>
            <person name="Sawabe T."/>
            <person name="Nakagawa S."/>
        </authorList>
    </citation>
    <scope>NUCLEOTIDE SEQUENCE [LARGE SCALE GENOMIC DNA]</scope>
    <source>
        <strain evidence="13 14">AC55</strain>
    </source>
</reference>